<name>A0A2P2KWZ9_RHIMU</name>
<proteinExistence type="predicted"/>
<organism evidence="1">
    <name type="scientific">Rhizophora mucronata</name>
    <name type="common">Asiatic mangrove</name>
    <dbReference type="NCBI Taxonomy" id="61149"/>
    <lineage>
        <taxon>Eukaryota</taxon>
        <taxon>Viridiplantae</taxon>
        <taxon>Streptophyta</taxon>
        <taxon>Embryophyta</taxon>
        <taxon>Tracheophyta</taxon>
        <taxon>Spermatophyta</taxon>
        <taxon>Magnoliopsida</taxon>
        <taxon>eudicotyledons</taxon>
        <taxon>Gunneridae</taxon>
        <taxon>Pentapetalae</taxon>
        <taxon>rosids</taxon>
        <taxon>fabids</taxon>
        <taxon>Malpighiales</taxon>
        <taxon>Rhizophoraceae</taxon>
        <taxon>Rhizophora</taxon>
    </lineage>
</organism>
<reference evidence="1" key="1">
    <citation type="submission" date="2018-02" db="EMBL/GenBank/DDBJ databases">
        <title>Rhizophora mucronata_Transcriptome.</title>
        <authorList>
            <person name="Meera S.P."/>
            <person name="Sreeshan A."/>
            <person name="Augustine A."/>
        </authorList>
    </citation>
    <scope>NUCLEOTIDE SEQUENCE</scope>
    <source>
        <tissue evidence="1">Leaf</tissue>
    </source>
</reference>
<accession>A0A2P2KWZ9</accession>
<dbReference type="EMBL" id="GGEC01029723">
    <property type="protein sequence ID" value="MBX10207.1"/>
    <property type="molecule type" value="Transcribed_RNA"/>
</dbReference>
<evidence type="ECO:0000313" key="1">
    <source>
        <dbReference type="EMBL" id="MBX10207.1"/>
    </source>
</evidence>
<dbReference type="AlphaFoldDB" id="A0A2P2KWZ9"/>
<sequence length="58" mass="6792">MISLSAVFLLDHCWVTHPLNQECLSNSFLFTLFVKQSNLYPFSSYNYFYVAYICIPCV</sequence>
<protein>
    <submittedName>
        <fullName evidence="1">Uncharacterized protein</fullName>
    </submittedName>
</protein>